<dbReference type="SUPFAM" id="SSF51735">
    <property type="entry name" value="NAD(P)-binding Rossmann-fold domains"/>
    <property type="match status" value="1"/>
</dbReference>
<comment type="similarity">
    <text evidence="1">Belongs to the short-chain dehydrogenases/reductases (SDR) family.</text>
</comment>
<name>A0ABW1G4Y3_9ACTN</name>
<proteinExistence type="inferred from homology"/>
<gene>
    <name evidence="2" type="ORF">ACFP3V_15970</name>
</gene>
<dbReference type="RefSeq" id="WP_380583832.1">
    <property type="nucleotide sequence ID" value="NZ_JBHSQJ010000064.1"/>
</dbReference>
<dbReference type="Pfam" id="PF13561">
    <property type="entry name" value="adh_short_C2"/>
    <property type="match status" value="1"/>
</dbReference>
<evidence type="ECO:0000313" key="3">
    <source>
        <dbReference type="Proteomes" id="UP001596174"/>
    </source>
</evidence>
<dbReference type="InterPro" id="IPR050259">
    <property type="entry name" value="SDR"/>
</dbReference>
<dbReference type="PRINTS" id="PR00081">
    <property type="entry name" value="GDHRDH"/>
</dbReference>
<dbReference type="InterPro" id="IPR036291">
    <property type="entry name" value="NAD(P)-bd_dom_sf"/>
</dbReference>
<dbReference type="PANTHER" id="PTHR42879:SF6">
    <property type="entry name" value="NADPH-DEPENDENT REDUCTASE BACG"/>
    <property type="match status" value="1"/>
</dbReference>
<accession>A0ABW1G4Y3</accession>
<dbReference type="Gene3D" id="3.40.50.720">
    <property type="entry name" value="NAD(P)-binding Rossmann-like Domain"/>
    <property type="match status" value="1"/>
</dbReference>
<reference evidence="3" key="1">
    <citation type="journal article" date="2019" name="Int. J. Syst. Evol. Microbiol.">
        <title>The Global Catalogue of Microorganisms (GCM) 10K type strain sequencing project: providing services to taxonomists for standard genome sequencing and annotation.</title>
        <authorList>
            <consortium name="The Broad Institute Genomics Platform"/>
            <consortium name="The Broad Institute Genome Sequencing Center for Infectious Disease"/>
            <person name="Wu L."/>
            <person name="Ma J."/>
        </authorList>
    </citation>
    <scope>NUCLEOTIDE SEQUENCE [LARGE SCALE GENOMIC DNA]</scope>
    <source>
        <strain evidence="3">JCM 4816</strain>
    </source>
</reference>
<comment type="caution">
    <text evidence="2">The sequence shown here is derived from an EMBL/GenBank/DDBJ whole genome shotgun (WGS) entry which is preliminary data.</text>
</comment>
<organism evidence="2 3">
    <name type="scientific">Streptacidiphilus monticola</name>
    <dbReference type="NCBI Taxonomy" id="2161674"/>
    <lineage>
        <taxon>Bacteria</taxon>
        <taxon>Bacillati</taxon>
        <taxon>Actinomycetota</taxon>
        <taxon>Actinomycetes</taxon>
        <taxon>Kitasatosporales</taxon>
        <taxon>Streptomycetaceae</taxon>
        <taxon>Streptacidiphilus</taxon>
    </lineage>
</organism>
<evidence type="ECO:0000256" key="1">
    <source>
        <dbReference type="ARBA" id="ARBA00006484"/>
    </source>
</evidence>
<dbReference type="EMBL" id="JBHSQJ010000064">
    <property type="protein sequence ID" value="MFC5908704.1"/>
    <property type="molecule type" value="Genomic_DNA"/>
</dbReference>
<evidence type="ECO:0000313" key="2">
    <source>
        <dbReference type="EMBL" id="MFC5908704.1"/>
    </source>
</evidence>
<dbReference type="InterPro" id="IPR002347">
    <property type="entry name" value="SDR_fam"/>
</dbReference>
<protein>
    <submittedName>
        <fullName evidence="2">SDR family oxidoreductase</fullName>
    </submittedName>
</protein>
<dbReference type="Proteomes" id="UP001596174">
    <property type="component" value="Unassembled WGS sequence"/>
</dbReference>
<dbReference type="PANTHER" id="PTHR42879">
    <property type="entry name" value="3-OXOACYL-(ACYL-CARRIER-PROTEIN) REDUCTASE"/>
    <property type="match status" value="1"/>
</dbReference>
<keyword evidence="3" id="KW-1185">Reference proteome</keyword>
<sequence>MPDAAPPPAAAADTAGRADKVAIVVGGGSGIGAACVREFASTGYHVVAMSPSGRARALAESLGGAGVDGSHTRVQDLQDCVDLAMSRYGRIDAVVNSSGHAARGPLLDITDEQWLQGADLYLLNVVRMARIVTPCLIASGGGAIVNISTAGVFEPTPMFPVSVTMRAALASFTKLYANEYGPRGVRMNNLLTGLTKDDPDTVPAEWTSGIPLRRAQSTAEAARFVRFLASDESAYMTGQNLRVDGGETRSL</sequence>